<dbReference type="STRING" id="1802281.A3A44_00745"/>
<dbReference type="Proteomes" id="UP000178977">
    <property type="component" value="Unassembled WGS sequence"/>
</dbReference>
<dbReference type="InterPro" id="IPR013022">
    <property type="entry name" value="Xyl_isomerase-like_TIM-brl"/>
</dbReference>
<accession>A0A1G2LD20</accession>
<dbReference type="Pfam" id="PF01261">
    <property type="entry name" value="AP_endonuc_2"/>
    <property type="match status" value="1"/>
</dbReference>
<evidence type="ECO:0000313" key="3">
    <source>
        <dbReference type="Proteomes" id="UP000178977"/>
    </source>
</evidence>
<evidence type="ECO:0000259" key="1">
    <source>
        <dbReference type="PROSITE" id="PS50844"/>
    </source>
</evidence>
<reference evidence="2 3" key="1">
    <citation type="journal article" date="2016" name="Nat. Commun.">
        <title>Thousands of microbial genomes shed light on interconnected biogeochemical processes in an aquifer system.</title>
        <authorList>
            <person name="Anantharaman K."/>
            <person name="Brown C.T."/>
            <person name="Hug L.A."/>
            <person name="Sharon I."/>
            <person name="Castelle C.J."/>
            <person name="Probst A.J."/>
            <person name="Thomas B.C."/>
            <person name="Singh A."/>
            <person name="Wilkins M.J."/>
            <person name="Karaoz U."/>
            <person name="Brodie E.L."/>
            <person name="Williams K.H."/>
            <person name="Hubbard S.S."/>
            <person name="Banfield J.F."/>
        </authorList>
    </citation>
    <scope>NUCLEOTIDE SEQUENCE [LARGE SCALE GENOMIC DNA]</scope>
</reference>
<dbReference type="SUPFAM" id="SSF51269">
    <property type="entry name" value="AFP III-like domain"/>
    <property type="match status" value="1"/>
</dbReference>
<dbReference type="InterPro" id="IPR057736">
    <property type="entry name" value="SAF_PseI/NeuA/NeuB"/>
</dbReference>
<dbReference type="InterPro" id="IPR036237">
    <property type="entry name" value="Xyl_isomerase-like_sf"/>
</dbReference>
<name>A0A1G2LD20_9BACT</name>
<dbReference type="PANTHER" id="PTHR42966">
    <property type="entry name" value="N-ACETYLNEURAMINATE SYNTHASE"/>
    <property type="match status" value="1"/>
</dbReference>
<dbReference type="InterPro" id="IPR013974">
    <property type="entry name" value="SAF"/>
</dbReference>
<dbReference type="Pfam" id="PF08666">
    <property type="entry name" value="SAF"/>
    <property type="match status" value="1"/>
</dbReference>
<dbReference type="GO" id="GO:0016051">
    <property type="term" value="P:carbohydrate biosynthetic process"/>
    <property type="evidence" value="ECO:0007669"/>
    <property type="project" value="InterPro"/>
</dbReference>
<dbReference type="SUPFAM" id="SSF51658">
    <property type="entry name" value="Xylose isomerase-like"/>
    <property type="match status" value="1"/>
</dbReference>
<dbReference type="PANTHER" id="PTHR42966:SF3">
    <property type="entry name" value="BLR5971 PROTEIN"/>
    <property type="match status" value="1"/>
</dbReference>
<dbReference type="SMART" id="SM00858">
    <property type="entry name" value="SAF"/>
    <property type="match status" value="1"/>
</dbReference>
<protein>
    <recommendedName>
        <fullName evidence="1">AFP-like domain-containing protein</fullName>
    </recommendedName>
</protein>
<proteinExistence type="predicted"/>
<dbReference type="Gene3D" id="3.20.20.70">
    <property type="entry name" value="Aldolase class I"/>
    <property type="match status" value="1"/>
</dbReference>
<sequence length="654" mass="72398">MRWRHVVAPHPALIHAGVRRIGPGEPAFIIAEIGVNHNGSAERAKQLIDAAHAAGADAVKFQIRHLPATYQADVLEHPELQEQSFQYLIPLLKEFELSRDAYRELFGYARGLGVIAIASAFDEPSVDFLSEFSPPLYKVASADLINFPLIERLLKERTPLVLSTGMATRDEVDETAAFLHRRRATFALLHCQSTYPASADTLNLAMISKLKSRYGVPVGYSGHELGILNTIAAVALGASVIERHITLDRTLVGPDHAASLEPAAFAALVKGIREYEAAFGVPVRRISRGEVANRLTLRKSLAASSDIPAGAIITRAMVTAKSPGSGVSPQRLYELVGRRARRAIPADEMFAESDFGRIAKAPATLPAFSSAWGLKARFRELDRLSEIRPRPKFFEFHCSYGDLDVAFDPSRRYPQGLVVHAPEYFGGKVVDLAAVDPELWEDSIRVMQRTIQKTREIAGNFTGTPKVVIHVGGMSLEPNADHAVLLKRAEEAFRRLDTAGVEILPENLPPFGWFFSGLWHCNVFGDADEMVKFCGRLGYRMCLDLSHAWLYTAHHGLDYLEYLKKAAPIASHLHIADGRGSHKEGLQIGEGDVPFAEAFRVLAQYLPRDREVTWVPEIWQGQLDDYRHFRIALAKLAAYPFLMNGVGPEPVREA</sequence>
<dbReference type="AlphaFoldDB" id="A0A1G2LD20"/>
<gene>
    <name evidence="2" type="ORF">A3A44_00745</name>
</gene>
<dbReference type="EMBL" id="MHQT01000036">
    <property type="protein sequence ID" value="OHA08699.1"/>
    <property type="molecule type" value="Genomic_DNA"/>
</dbReference>
<dbReference type="Gene3D" id="3.90.1210.10">
    <property type="entry name" value="Antifreeze-like/N-acetylneuraminic acid synthase C-terminal domain"/>
    <property type="match status" value="1"/>
</dbReference>
<dbReference type="Gene3D" id="3.20.20.150">
    <property type="entry name" value="Divalent-metal-dependent TIM barrel enzymes"/>
    <property type="match status" value="1"/>
</dbReference>
<dbReference type="Pfam" id="PF03102">
    <property type="entry name" value="NeuB"/>
    <property type="match status" value="1"/>
</dbReference>
<dbReference type="InterPro" id="IPR051690">
    <property type="entry name" value="PseI-like"/>
</dbReference>
<feature type="domain" description="AFP-like" evidence="1">
    <location>
        <begin position="300"/>
        <end position="358"/>
    </location>
</feature>
<evidence type="ECO:0000313" key="2">
    <source>
        <dbReference type="EMBL" id="OHA08699.1"/>
    </source>
</evidence>
<dbReference type="InterPro" id="IPR013785">
    <property type="entry name" value="Aldolase_TIM"/>
</dbReference>
<organism evidence="2 3">
    <name type="scientific">Candidatus Sungbacteria bacterium RIFCSPLOWO2_01_FULL_60_25</name>
    <dbReference type="NCBI Taxonomy" id="1802281"/>
    <lineage>
        <taxon>Bacteria</taxon>
        <taxon>Candidatus Sungiibacteriota</taxon>
    </lineage>
</organism>
<dbReference type="InterPro" id="IPR013132">
    <property type="entry name" value="PseI/NeuA/B-like_N"/>
</dbReference>
<dbReference type="InterPro" id="IPR036732">
    <property type="entry name" value="AFP_Neu5c_C_sf"/>
</dbReference>
<comment type="caution">
    <text evidence="2">The sequence shown here is derived from an EMBL/GenBank/DDBJ whole genome shotgun (WGS) entry which is preliminary data.</text>
</comment>
<dbReference type="CDD" id="cd11615">
    <property type="entry name" value="SAF_NeuB_like"/>
    <property type="match status" value="1"/>
</dbReference>
<dbReference type="GO" id="GO:0047444">
    <property type="term" value="F:N-acylneuraminate-9-phosphate synthase activity"/>
    <property type="evidence" value="ECO:0007669"/>
    <property type="project" value="TreeGrafter"/>
</dbReference>
<dbReference type="SUPFAM" id="SSF51569">
    <property type="entry name" value="Aldolase"/>
    <property type="match status" value="1"/>
</dbReference>
<dbReference type="PROSITE" id="PS50844">
    <property type="entry name" value="AFP_LIKE"/>
    <property type="match status" value="1"/>
</dbReference>
<dbReference type="InterPro" id="IPR006190">
    <property type="entry name" value="SAF_AFP_Neu5Ac"/>
</dbReference>